<accession>A0ABP8XMP7</accession>
<dbReference type="Proteomes" id="UP001500843">
    <property type="component" value="Unassembled WGS sequence"/>
</dbReference>
<evidence type="ECO:0000313" key="4">
    <source>
        <dbReference type="EMBL" id="GAA4710789.1"/>
    </source>
</evidence>
<keyword evidence="5" id="KW-1185">Reference proteome</keyword>
<organism evidence="4 5">
    <name type="scientific">Promicromonospora umidemergens</name>
    <dbReference type="NCBI Taxonomy" id="629679"/>
    <lineage>
        <taxon>Bacteria</taxon>
        <taxon>Bacillati</taxon>
        <taxon>Actinomycetota</taxon>
        <taxon>Actinomycetes</taxon>
        <taxon>Micrococcales</taxon>
        <taxon>Promicromonosporaceae</taxon>
        <taxon>Promicromonospora</taxon>
    </lineage>
</organism>
<dbReference type="GO" id="GO:0016787">
    <property type="term" value="F:hydrolase activity"/>
    <property type="evidence" value="ECO:0007669"/>
    <property type="project" value="UniProtKB-KW"/>
</dbReference>
<evidence type="ECO:0000259" key="3">
    <source>
        <dbReference type="Pfam" id="PF00144"/>
    </source>
</evidence>
<keyword evidence="4" id="KW-0378">Hydrolase</keyword>
<evidence type="ECO:0000313" key="5">
    <source>
        <dbReference type="Proteomes" id="UP001500843"/>
    </source>
</evidence>
<dbReference type="PANTHER" id="PTHR46825:SF9">
    <property type="entry name" value="BETA-LACTAMASE-RELATED DOMAIN-CONTAINING PROTEIN"/>
    <property type="match status" value="1"/>
</dbReference>
<dbReference type="Pfam" id="PF00144">
    <property type="entry name" value="Beta-lactamase"/>
    <property type="match status" value="1"/>
</dbReference>
<keyword evidence="1" id="KW-0812">Transmembrane</keyword>
<dbReference type="SUPFAM" id="SSF56601">
    <property type="entry name" value="beta-lactamase/transpeptidase-like"/>
    <property type="match status" value="1"/>
</dbReference>
<evidence type="ECO:0000256" key="2">
    <source>
        <dbReference type="SAM" id="SignalP"/>
    </source>
</evidence>
<evidence type="ECO:0000256" key="1">
    <source>
        <dbReference type="SAM" id="Phobius"/>
    </source>
</evidence>
<dbReference type="RefSeq" id="WP_253868207.1">
    <property type="nucleotide sequence ID" value="NZ_BAABHM010000016.1"/>
</dbReference>
<feature type="domain" description="Beta-lactamase-related" evidence="3">
    <location>
        <begin position="44"/>
        <end position="343"/>
    </location>
</feature>
<keyword evidence="1" id="KW-1133">Transmembrane helix</keyword>
<keyword evidence="2" id="KW-0732">Signal</keyword>
<gene>
    <name evidence="4" type="ORF">GCM10023198_36960</name>
</gene>
<feature type="signal peptide" evidence="2">
    <location>
        <begin position="1"/>
        <end position="31"/>
    </location>
</feature>
<feature type="transmembrane region" description="Helical" evidence="1">
    <location>
        <begin position="446"/>
        <end position="469"/>
    </location>
</feature>
<keyword evidence="1" id="KW-0472">Membrane</keyword>
<reference evidence="5" key="1">
    <citation type="journal article" date="2019" name="Int. J. Syst. Evol. Microbiol.">
        <title>The Global Catalogue of Microorganisms (GCM) 10K type strain sequencing project: providing services to taxonomists for standard genome sequencing and annotation.</title>
        <authorList>
            <consortium name="The Broad Institute Genomics Platform"/>
            <consortium name="The Broad Institute Genome Sequencing Center for Infectious Disease"/>
            <person name="Wu L."/>
            <person name="Ma J."/>
        </authorList>
    </citation>
    <scope>NUCLEOTIDE SEQUENCE [LARGE SCALE GENOMIC DNA]</scope>
    <source>
        <strain evidence="5">JCM 17975</strain>
    </source>
</reference>
<feature type="transmembrane region" description="Helical" evidence="1">
    <location>
        <begin position="373"/>
        <end position="394"/>
    </location>
</feature>
<dbReference type="EMBL" id="BAABHM010000016">
    <property type="protein sequence ID" value="GAA4710789.1"/>
    <property type="molecule type" value="Genomic_DNA"/>
</dbReference>
<protein>
    <submittedName>
        <fullName evidence="4">Serine hydrolase domain-containing protein</fullName>
    </submittedName>
</protein>
<comment type="caution">
    <text evidence="4">The sequence shown here is derived from an EMBL/GenBank/DDBJ whole genome shotgun (WGS) entry which is preliminary data.</text>
</comment>
<dbReference type="Gene3D" id="3.40.710.10">
    <property type="entry name" value="DD-peptidase/beta-lactamase superfamily"/>
    <property type="match status" value="1"/>
</dbReference>
<feature type="transmembrane region" description="Helical" evidence="1">
    <location>
        <begin position="415"/>
        <end position="434"/>
    </location>
</feature>
<dbReference type="InterPro" id="IPR050491">
    <property type="entry name" value="AmpC-like"/>
</dbReference>
<feature type="chain" id="PRO_5045473417" evidence="2">
    <location>
        <begin position="32"/>
        <end position="490"/>
    </location>
</feature>
<dbReference type="InterPro" id="IPR012338">
    <property type="entry name" value="Beta-lactam/transpept-like"/>
</dbReference>
<dbReference type="PANTHER" id="PTHR46825">
    <property type="entry name" value="D-ALANYL-D-ALANINE-CARBOXYPEPTIDASE/ENDOPEPTIDASE AMPH"/>
    <property type="match status" value="1"/>
</dbReference>
<proteinExistence type="predicted"/>
<name>A0ABP8XMP7_9MICO</name>
<dbReference type="InterPro" id="IPR001466">
    <property type="entry name" value="Beta-lactam-related"/>
</dbReference>
<sequence>MHRISSPWIRRLLAVLGVSLLVTAWSTPARASTDAPALDKPAAAYVGDYVDRHGLPGAAYAVVKDGEAVTVGGAGGVSADTPMPVASVSKSITAFAVLQLVDRDLVELDGPVTDYLPSFSVGGVDPGDITVRMLLDHTSGLPNPMIVPATGDLAYDVGHIAQLTVASSPGATYRYSNLNYWTLAYLVEIVSGEAFDAYLHDEVFAPLGMHDTRGFVTSGGSEVFDEGHVTAYGTSLRIPEMAGSVVGSGGVVSTARDMTRWLGMQQRGGTTEQGDRLLSAELVKESHTVQPNAGTYGLGWQHTSTAEPPRVGHDGSLTRWSARVDLVPSSGYGVVVLLDSYTPTFQHPFEISTGLIELTEGRTPDPGAPTATIIDLTLAGLTVLVIGLGARGVLRSRQWAGSRAGFPVWRFALRQLPQAIMPVLAAVLFLGLTAGRDNPATPVDAFGLWPAATTLVLVAGAVGVLLIAVRTARWRRTRPAGRSVNPHHRG</sequence>